<dbReference type="PANTHER" id="PTHR13847:SF289">
    <property type="entry name" value="GLYCINE OXIDASE"/>
    <property type="match status" value="1"/>
</dbReference>
<protein>
    <submittedName>
        <fullName evidence="3">FAD-dependent oxidoreductase</fullName>
    </submittedName>
</protein>
<dbReference type="GO" id="GO:0016491">
    <property type="term" value="F:oxidoreductase activity"/>
    <property type="evidence" value="ECO:0007669"/>
    <property type="project" value="UniProtKB-KW"/>
</dbReference>
<proteinExistence type="predicted"/>
<dbReference type="Gene3D" id="3.30.9.10">
    <property type="entry name" value="D-Amino Acid Oxidase, subunit A, domain 2"/>
    <property type="match status" value="1"/>
</dbReference>
<dbReference type="OrthoDB" id="9815989at2"/>
<dbReference type="Proteomes" id="UP000434209">
    <property type="component" value="Chromosome 2"/>
</dbReference>
<dbReference type="Gene3D" id="3.50.50.60">
    <property type="entry name" value="FAD/NAD(P)-binding domain"/>
    <property type="match status" value="2"/>
</dbReference>
<dbReference type="EMBL" id="CP046910">
    <property type="protein sequence ID" value="QGZ56894.1"/>
    <property type="molecule type" value="Genomic_DNA"/>
</dbReference>
<evidence type="ECO:0000313" key="4">
    <source>
        <dbReference type="Proteomes" id="UP000434209"/>
    </source>
</evidence>
<dbReference type="PANTHER" id="PTHR13847">
    <property type="entry name" value="SARCOSINE DEHYDROGENASE-RELATED"/>
    <property type="match status" value="1"/>
</dbReference>
<feature type="domain" description="FAD dependent oxidoreductase" evidence="2">
    <location>
        <begin position="2"/>
        <end position="394"/>
    </location>
</feature>
<dbReference type="AlphaFoldDB" id="A0A7Z2G897"/>
<name>A0A7Z2G897_9BURK</name>
<dbReference type="KEGG" id="pacp:FAZ97_18235"/>
<accession>A0A7Z2G897</accession>
<sequence>MVVIGGGVVGCITALTLAERGVRVLLCEKGVIAGEASGRALGCVGSQFLAPSKMEIVSRSKALWAEMNERVQGEVGYRCTGLATFFTRREGLDSAQQWLDEVSGLPGIDARIIGASEATDLAIGAATSFVGALYQPSDSCVEPQLAAPAIADAVRRAGGVVVQHCAVRGIETTGGAVTGVVTEKGAVRCLSVVLAGGVWSPVMARSLGLDLPQFMSFSGVARVSPGNGPAVATIAADAGFAMRPTTDGAFDICTAVGSTPIMPSTLRNLIRLGPAMRHMATEFRPVFNLSTFMSELRIPARWSLDQASPFEQRRILTPETRTAYLHRVVSNVLGSFPALGISARLEQWSGAQTSTLDNMPVISDVERLPGLYLGTGFYSGLTMGPAAGEALADLVLGQVPRIDLTPFSFGRFRDGSPIVFHP</sequence>
<reference evidence="3 4" key="1">
    <citation type="submission" date="2019-12" db="EMBL/GenBank/DDBJ databases">
        <title>Paraburkholderia acidiphila 7Q-K02 sp. nov and Paraburkholderia acidisoli DHF22 sp. nov., two strains isolated from forest soil.</title>
        <authorList>
            <person name="Gao Z."/>
            <person name="Qiu L."/>
        </authorList>
    </citation>
    <scope>NUCLEOTIDE SEQUENCE [LARGE SCALE GENOMIC DNA]</scope>
    <source>
        <strain evidence="3 4">7Q-K02</strain>
    </source>
</reference>
<dbReference type="RefSeq" id="WP_158759846.1">
    <property type="nucleotide sequence ID" value="NZ_CP046910.1"/>
</dbReference>
<dbReference type="GO" id="GO:0005737">
    <property type="term" value="C:cytoplasm"/>
    <property type="evidence" value="ECO:0007669"/>
    <property type="project" value="TreeGrafter"/>
</dbReference>
<dbReference type="InterPro" id="IPR036188">
    <property type="entry name" value="FAD/NAD-bd_sf"/>
</dbReference>
<evidence type="ECO:0000259" key="2">
    <source>
        <dbReference type="Pfam" id="PF01266"/>
    </source>
</evidence>
<dbReference type="InterPro" id="IPR006076">
    <property type="entry name" value="FAD-dep_OxRdtase"/>
</dbReference>
<dbReference type="Pfam" id="PF01266">
    <property type="entry name" value="DAO"/>
    <property type="match status" value="1"/>
</dbReference>
<organism evidence="3 4">
    <name type="scientific">Paraburkholderia acidiphila</name>
    <dbReference type="NCBI Taxonomy" id="2571747"/>
    <lineage>
        <taxon>Bacteria</taxon>
        <taxon>Pseudomonadati</taxon>
        <taxon>Pseudomonadota</taxon>
        <taxon>Betaproteobacteria</taxon>
        <taxon>Burkholderiales</taxon>
        <taxon>Burkholderiaceae</taxon>
        <taxon>Paraburkholderia</taxon>
    </lineage>
</organism>
<evidence type="ECO:0000256" key="1">
    <source>
        <dbReference type="ARBA" id="ARBA00023002"/>
    </source>
</evidence>
<keyword evidence="4" id="KW-1185">Reference proteome</keyword>
<dbReference type="SUPFAM" id="SSF51905">
    <property type="entry name" value="FAD/NAD(P)-binding domain"/>
    <property type="match status" value="1"/>
</dbReference>
<keyword evidence="1" id="KW-0560">Oxidoreductase</keyword>
<evidence type="ECO:0000313" key="3">
    <source>
        <dbReference type="EMBL" id="QGZ56894.1"/>
    </source>
</evidence>
<gene>
    <name evidence="3" type="ORF">FAZ97_18235</name>
</gene>